<proteinExistence type="inferred from homology"/>
<evidence type="ECO:0000256" key="2">
    <source>
        <dbReference type="ARBA" id="ARBA00006840"/>
    </source>
</evidence>
<dbReference type="OrthoDB" id="438211at2759"/>
<name>A0A8J2KW61_9HEXA</name>
<evidence type="ECO:0008006" key="9">
    <source>
        <dbReference type="Google" id="ProtNLM"/>
    </source>
</evidence>
<keyword evidence="3 6" id="KW-0812">Transmembrane</keyword>
<keyword evidence="8" id="KW-1185">Reference proteome</keyword>
<dbReference type="PANTHER" id="PTHR19282">
    <property type="entry name" value="TETRASPANIN"/>
    <property type="match status" value="1"/>
</dbReference>
<dbReference type="Proteomes" id="UP000708208">
    <property type="component" value="Unassembled WGS sequence"/>
</dbReference>
<accession>A0A8J2KW61</accession>
<comment type="similarity">
    <text evidence="2">Belongs to the tetraspanin (TM4SF) family.</text>
</comment>
<evidence type="ECO:0000256" key="5">
    <source>
        <dbReference type="ARBA" id="ARBA00023136"/>
    </source>
</evidence>
<dbReference type="InterPro" id="IPR018499">
    <property type="entry name" value="Tetraspanin/Peripherin"/>
</dbReference>
<evidence type="ECO:0000256" key="1">
    <source>
        <dbReference type="ARBA" id="ARBA00004141"/>
    </source>
</evidence>
<comment type="subcellular location">
    <subcellularLocation>
        <location evidence="1">Membrane</location>
        <topology evidence="1">Multi-pass membrane protein</topology>
    </subcellularLocation>
</comment>
<evidence type="ECO:0000256" key="4">
    <source>
        <dbReference type="ARBA" id="ARBA00022989"/>
    </source>
</evidence>
<dbReference type="EMBL" id="CAJVCH010249958">
    <property type="protein sequence ID" value="CAG7733495.1"/>
    <property type="molecule type" value="Genomic_DNA"/>
</dbReference>
<organism evidence="7 8">
    <name type="scientific">Allacma fusca</name>
    <dbReference type="NCBI Taxonomy" id="39272"/>
    <lineage>
        <taxon>Eukaryota</taxon>
        <taxon>Metazoa</taxon>
        <taxon>Ecdysozoa</taxon>
        <taxon>Arthropoda</taxon>
        <taxon>Hexapoda</taxon>
        <taxon>Collembola</taxon>
        <taxon>Symphypleona</taxon>
        <taxon>Sminthuridae</taxon>
        <taxon>Allacma</taxon>
    </lineage>
</organism>
<sequence length="237" mass="26191">MNKFMGFSNKMDGCGQCMKYSLFAANIIILLGGIAVTAVGGVTLHDQTVFAELVDDSLYRSASYVLIGTGVFIMMFAFLGCYGAIKEVKCFLLTYIIVLLIFFVVLLIGGVLGYVFKGKVSEPLKLEMQRTITEYHKNPLIKSAWENVQQVFHCCGVVNYTDWEKELHGDEKVPMSCCRKKEDVDCVTHPTFAKVWDVGCLQRFKEGANVVGGVGIAVACLLILGLVFSYGVFRSIT</sequence>
<comment type="caution">
    <text evidence="7">The sequence shown here is derived from an EMBL/GenBank/DDBJ whole genome shotgun (WGS) entry which is preliminary data.</text>
</comment>
<evidence type="ECO:0000256" key="3">
    <source>
        <dbReference type="ARBA" id="ARBA00022692"/>
    </source>
</evidence>
<feature type="transmembrane region" description="Helical" evidence="6">
    <location>
        <begin position="92"/>
        <end position="116"/>
    </location>
</feature>
<keyword evidence="5 6" id="KW-0472">Membrane</keyword>
<dbReference type="Pfam" id="PF00335">
    <property type="entry name" value="Tetraspanin"/>
    <property type="match status" value="1"/>
</dbReference>
<feature type="transmembrane region" description="Helical" evidence="6">
    <location>
        <begin position="20"/>
        <end position="44"/>
    </location>
</feature>
<feature type="transmembrane region" description="Helical" evidence="6">
    <location>
        <begin position="211"/>
        <end position="233"/>
    </location>
</feature>
<feature type="transmembrane region" description="Helical" evidence="6">
    <location>
        <begin position="64"/>
        <end position="85"/>
    </location>
</feature>
<evidence type="ECO:0000313" key="7">
    <source>
        <dbReference type="EMBL" id="CAG7733495.1"/>
    </source>
</evidence>
<evidence type="ECO:0000313" key="8">
    <source>
        <dbReference type="Proteomes" id="UP000708208"/>
    </source>
</evidence>
<dbReference type="AlphaFoldDB" id="A0A8J2KW61"/>
<dbReference type="PANTHER" id="PTHR19282:SF527">
    <property type="entry name" value="TETRASPANIN"/>
    <property type="match status" value="1"/>
</dbReference>
<protein>
    <recommendedName>
        <fullName evidence="9">Tetraspanin</fullName>
    </recommendedName>
</protein>
<gene>
    <name evidence="7" type="ORF">AFUS01_LOCUS21938</name>
</gene>
<evidence type="ECO:0000256" key="6">
    <source>
        <dbReference type="SAM" id="Phobius"/>
    </source>
</evidence>
<dbReference type="PIRSF" id="PIRSF002419">
    <property type="entry name" value="Tetraspanin"/>
    <property type="match status" value="1"/>
</dbReference>
<dbReference type="GO" id="GO:0005886">
    <property type="term" value="C:plasma membrane"/>
    <property type="evidence" value="ECO:0007669"/>
    <property type="project" value="TreeGrafter"/>
</dbReference>
<keyword evidence="4 6" id="KW-1133">Transmembrane helix</keyword>
<dbReference type="InterPro" id="IPR000301">
    <property type="entry name" value="Tetraspanin_animals"/>
</dbReference>
<reference evidence="7" key="1">
    <citation type="submission" date="2021-06" db="EMBL/GenBank/DDBJ databases">
        <authorList>
            <person name="Hodson N. C."/>
            <person name="Mongue J. A."/>
            <person name="Jaron S. K."/>
        </authorList>
    </citation>
    <scope>NUCLEOTIDE SEQUENCE</scope>
</reference>